<dbReference type="InterPro" id="IPR037121">
    <property type="entry name" value="Ribosomal_bL25_C"/>
</dbReference>
<dbReference type="GO" id="GO:0003735">
    <property type="term" value="F:structural constituent of ribosome"/>
    <property type="evidence" value="ECO:0007669"/>
    <property type="project" value="InterPro"/>
</dbReference>
<keyword evidence="1" id="KW-0699">rRNA-binding</keyword>
<feature type="non-terminal residue" evidence="6">
    <location>
        <position position="1"/>
    </location>
</feature>
<evidence type="ECO:0000313" key="7">
    <source>
        <dbReference type="Proteomes" id="UP000095751"/>
    </source>
</evidence>
<dbReference type="PANTHER" id="PTHR33284">
    <property type="entry name" value="RIBOSOMAL PROTEIN L25/GLN-TRNA SYNTHETASE, ANTI-CODON-BINDING DOMAIN-CONTAINING PROTEIN"/>
    <property type="match status" value="1"/>
</dbReference>
<accession>A0A1E7EK72</accession>
<dbReference type="KEGG" id="fcy:FRACYDRAFT_141753"/>
<dbReference type="GO" id="GO:0008097">
    <property type="term" value="F:5S rRNA binding"/>
    <property type="evidence" value="ECO:0007669"/>
    <property type="project" value="TreeGrafter"/>
</dbReference>
<evidence type="ECO:0000256" key="2">
    <source>
        <dbReference type="ARBA" id="ARBA00022884"/>
    </source>
</evidence>
<dbReference type="GO" id="GO:0022625">
    <property type="term" value="C:cytosolic large ribosomal subunit"/>
    <property type="evidence" value="ECO:0007669"/>
    <property type="project" value="TreeGrafter"/>
</dbReference>
<dbReference type="InterPro" id="IPR011035">
    <property type="entry name" value="Ribosomal_bL25/Gln-tRNA_synth"/>
</dbReference>
<evidence type="ECO:0000259" key="5">
    <source>
        <dbReference type="Pfam" id="PF01386"/>
    </source>
</evidence>
<gene>
    <name evidence="6" type="ORF">FRACYDRAFT_141753</name>
</gene>
<dbReference type="CDD" id="cd00495">
    <property type="entry name" value="Ribosomal_L25_TL5_CTC"/>
    <property type="match status" value="1"/>
</dbReference>
<dbReference type="GO" id="GO:0006412">
    <property type="term" value="P:translation"/>
    <property type="evidence" value="ECO:0007669"/>
    <property type="project" value="InterPro"/>
</dbReference>
<name>A0A1E7EK72_9STRA</name>
<keyword evidence="4" id="KW-0687">Ribonucleoprotein</keyword>
<dbReference type="Gene3D" id="2.40.240.10">
    <property type="entry name" value="Ribosomal Protein L25, Chain P"/>
    <property type="match status" value="1"/>
</dbReference>
<dbReference type="InterPro" id="IPR020056">
    <property type="entry name" value="Rbsml_bL25/Gln-tRNA_synth_N"/>
</dbReference>
<organism evidence="6 7">
    <name type="scientific">Fragilariopsis cylindrus CCMP1102</name>
    <dbReference type="NCBI Taxonomy" id="635003"/>
    <lineage>
        <taxon>Eukaryota</taxon>
        <taxon>Sar</taxon>
        <taxon>Stramenopiles</taxon>
        <taxon>Ochrophyta</taxon>
        <taxon>Bacillariophyta</taxon>
        <taxon>Bacillariophyceae</taxon>
        <taxon>Bacillariophycidae</taxon>
        <taxon>Bacillariales</taxon>
        <taxon>Bacillariaceae</taxon>
        <taxon>Fragilariopsis</taxon>
    </lineage>
</organism>
<proteinExistence type="predicted"/>
<dbReference type="InterPro" id="IPR029751">
    <property type="entry name" value="Ribosomal_L25_dom"/>
</dbReference>
<dbReference type="EMBL" id="KV784414">
    <property type="protein sequence ID" value="OEU06315.1"/>
    <property type="molecule type" value="Genomic_DNA"/>
</dbReference>
<protein>
    <submittedName>
        <fullName evidence="6">Ribosomal protein L25-like protein</fullName>
    </submittedName>
</protein>
<feature type="non-terminal residue" evidence="6">
    <location>
        <position position="204"/>
    </location>
</feature>
<dbReference type="InterPro" id="IPR020930">
    <property type="entry name" value="Ribosomal_uL5_bac-type"/>
</dbReference>
<dbReference type="SUPFAM" id="SSF50715">
    <property type="entry name" value="Ribosomal protein L25-like"/>
    <property type="match status" value="1"/>
</dbReference>
<dbReference type="Pfam" id="PF01386">
    <property type="entry name" value="Ribosomal_L25p"/>
    <property type="match status" value="1"/>
</dbReference>
<sequence length="204" mass="23244">NIRVLNTYLREEEGTRSCDRLRRSDIIPGLLFGSDPNLNILSSDSSSKVLLKTKWAELQRELDRYHRRFESRVYDLTVFESENDTEGTVHRVVPSSVQRHPVKGEIYCANFVRYHAGRPLALPVTYINTEESPALKRDGFIIPVTKFVKCFVDEGVPIPDALEVECTGLQVKDVIRMDRVIFPDGVKAIDRLNLVDFIIGPVRG</sequence>
<dbReference type="PANTHER" id="PTHR33284:SF1">
    <property type="entry name" value="RIBOSOMAL PROTEIN L25_GLN-TRNA SYNTHETASE, ANTI-CODON-BINDING DOMAIN-CONTAINING PROTEIN"/>
    <property type="match status" value="1"/>
</dbReference>
<dbReference type="OrthoDB" id="193674at2759"/>
<dbReference type="Gene3D" id="2.170.120.20">
    <property type="entry name" value="Ribosomal protein L25, beta domain"/>
    <property type="match status" value="1"/>
</dbReference>
<dbReference type="AlphaFoldDB" id="A0A1E7EK72"/>
<dbReference type="Proteomes" id="UP000095751">
    <property type="component" value="Unassembled WGS sequence"/>
</dbReference>
<evidence type="ECO:0000256" key="3">
    <source>
        <dbReference type="ARBA" id="ARBA00022980"/>
    </source>
</evidence>
<evidence type="ECO:0000256" key="1">
    <source>
        <dbReference type="ARBA" id="ARBA00022730"/>
    </source>
</evidence>
<keyword evidence="3 6" id="KW-0689">Ribosomal protein</keyword>
<evidence type="ECO:0000313" key="6">
    <source>
        <dbReference type="EMBL" id="OEU06315.1"/>
    </source>
</evidence>
<evidence type="ECO:0000256" key="4">
    <source>
        <dbReference type="ARBA" id="ARBA00023274"/>
    </source>
</evidence>
<keyword evidence="7" id="KW-1185">Reference proteome</keyword>
<keyword evidence="2" id="KW-0694">RNA-binding</keyword>
<feature type="domain" description="Large ribosomal subunit protein bL25 L25" evidence="5">
    <location>
        <begin position="5"/>
        <end position="109"/>
    </location>
</feature>
<dbReference type="InParanoid" id="A0A1E7EK72"/>
<reference evidence="6 7" key="1">
    <citation type="submission" date="2016-09" db="EMBL/GenBank/DDBJ databases">
        <title>Extensive genetic diversity and differential bi-allelic expression allows diatom success in the polar Southern Ocean.</title>
        <authorList>
            <consortium name="DOE Joint Genome Institute"/>
            <person name="Mock T."/>
            <person name="Otillar R.P."/>
            <person name="Strauss J."/>
            <person name="Dupont C."/>
            <person name="Frickenhaus S."/>
            <person name="Maumus F."/>
            <person name="Mcmullan M."/>
            <person name="Sanges R."/>
            <person name="Schmutz J."/>
            <person name="Toseland A."/>
            <person name="Valas R."/>
            <person name="Veluchamy A."/>
            <person name="Ward B.J."/>
            <person name="Allen A."/>
            <person name="Barry K."/>
            <person name="Falciatore A."/>
            <person name="Ferrante M."/>
            <person name="Fortunato A.E."/>
            <person name="Gloeckner G."/>
            <person name="Gruber A."/>
            <person name="Hipkin R."/>
            <person name="Janech M."/>
            <person name="Kroth P."/>
            <person name="Leese F."/>
            <person name="Lindquist E."/>
            <person name="Lyon B.R."/>
            <person name="Martin J."/>
            <person name="Mayer C."/>
            <person name="Parker M."/>
            <person name="Quesneville H."/>
            <person name="Raymond J."/>
            <person name="Uhlig C."/>
            <person name="Valentin K.U."/>
            <person name="Worden A.Z."/>
            <person name="Armbrust E.V."/>
            <person name="Bowler C."/>
            <person name="Green B."/>
            <person name="Moulton V."/>
            <person name="Van Oosterhout C."/>
            <person name="Grigoriev I."/>
        </authorList>
    </citation>
    <scope>NUCLEOTIDE SEQUENCE [LARGE SCALE GENOMIC DNA]</scope>
    <source>
        <strain evidence="6 7">CCMP1102</strain>
    </source>
</reference>